<comment type="caution">
    <text evidence="1">The sequence shown here is derived from an EMBL/GenBank/DDBJ whole genome shotgun (WGS) entry which is preliminary data.</text>
</comment>
<dbReference type="AlphaFoldDB" id="A0A6V8Q9R8"/>
<protein>
    <submittedName>
        <fullName evidence="1">Uncharacterized protein</fullName>
    </submittedName>
</protein>
<reference evidence="1 2" key="1">
    <citation type="journal article" date="2020" name="Front. Microbiol.">
        <title>Single-cell genomics of novel Actinobacteria with the Wood-Ljungdahl pathway discovered in a serpentinizing system.</title>
        <authorList>
            <person name="Merino N."/>
            <person name="Kawai M."/>
            <person name="Boyd E.S."/>
            <person name="Colman D.R."/>
            <person name="McGlynn S.E."/>
            <person name="Nealson K.H."/>
            <person name="Kurokawa K."/>
            <person name="Hongoh Y."/>
        </authorList>
    </citation>
    <scope>NUCLEOTIDE SEQUENCE [LARGE SCALE GENOMIC DNA]</scope>
    <source>
        <strain evidence="1 2">S47</strain>
    </source>
</reference>
<dbReference type="EMBL" id="BLSD01000070">
    <property type="protein sequence ID" value="GFP39631.1"/>
    <property type="molecule type" value="Genomic_DNA"/>
</dbReference>
<evidence type="ECO:0000313" key="2">
    <source>
        <dbReference type="Proteomes" id="UP000569018"/>
    </source>
</evidence>
<sequence>FSEQELDCKDIGVPQVERQGSQSVFYLENRPSIMQQPPRVRGSLYSPYFHGSRVMAPSWRISWIKPVFEDFYHLLTFPTGNLIFDCPIPSKFHRSNIIASRPKGRQFLSQMLLPIRQLRRSKVLKFLDSVMNWQSRFAQDQDGNVVRANLKCPNPHPI</sequence>
<feature type="non-terminal residue" evidence="1">
    <location>
        <position position="1"/>
    </location>
</feature>
<accession>A0A6V8Q9R8</accession>
<evidence type="ECO:0000313" key="1">
    <source>
        <dbReference type="EMBL" id="GFP39631.1"/>
    </source>
</evidence>
<dbReference type="Proteomes" id="UP000569018">
    <property type="component" value="Unassembled WGS sequence"/>
</dbReference>
<gene>
    <name evidence="1" type="ORF">HKBW3S47_01329</name>
</gene>
<proteinExistence type="predicted"/>
<name>A0A6V8Q9R8_9ACTN</name>
<organism evidence="1 2">
    <name type="scientific">Candidatus Hakubella thermalkaliphila</name>
    <dbReference type="NCBI Taxonomy" id="2754717"/>
    <lineage>
        <taxon>Bacteria</taxon>
        <taxon>Bacillati</taxon>
        <taxon>Actinomycetota</taxon>
        <taxon>Actinomycetota incertae sedis</taxon>
        <taxon>Candidatus Hakubellales</taxon>
        <taxon>Candidatus Hakubellaceae</taxon>
        <taxon>Candidatus Hakubella</taxon>
    </lineage>
</organism>